<dbReference type="SUPFAM" id="SSF46689">
    <property type="entry name" value="Homeodomain-like"/>
    <property type="match status" value="1"/>
</dbReference>
<dbReference type="InterPro" id="IPR001647">
    <property type="entry name" value="HTH_TetR"/>
</dbReference>
<sequence length="214" mass="25599">MPTQTFFHLPEEKKKRLLEAARIEFSRVPLKEASIANIVKIAEIPRGSFYQYFEDKEDLYYYYFETVRRDGSRDMMQLMKEVNGDLFKGFERYFTKMIREILVGENASFYRNLFMNMDYRASRKVVPHTKNEQHKPHEKYKQEAKELIELIDRTTLKVKNDQEMELLIQLIMNTVFTTIAHAYKSFSKSENYSIEQVIAEFKLKLSWLKNGVSK</sequence>
<feature type="domain" description="HTH tetR-type" evidence="3">
    <location>
        <begin position="11"/>
        <end position="71"/>
    </location>
</feature>
<accession>A0A931FBE9</accession>
<evidence type="ECO:0000259" key="3">
    <source>
        <dbReference type="PROSITE" id="PS50977"/>
    </source>
</evidence>
<comment type="caution">
    <text evidence="4">The sequence shown here is derived from an EMBL/GenBank/DDBJ whole genome shotgun (WGS) entry which is preliminary data.</text>
</comment>
<evidence type="ECO:0000313" key="4">
    <source>
        <dbReference type="EMBL" id="MBF8807528.1"/>
    </source>
</evidence>
<keyword evidence="1 2" id="KW-0238">DNA-binding</keyword>
<evidence type="ECO:0000256" key="1">
    <source>
        <dbReference type="ARBA" id="ARBA00023125"/>
    </source>
</evidence>
<dbReference type="PANTHER" id="PTHR43479">
    <property type="entry name" value="ACREF/ENVCD OPERON REPRESSOR-RELATED"/>
    <property type="match status" value="1"/>
</dbReference>
<dbReference type="Pfam" id="PF00440">
    <property type="entry name" value="TetR_N"/>
    <property type="match status" value="1"/>
</dbReference>
<organism evidence="4 5">
    <name type="scientific">Enterococcus lacertideformus</name>
    <dbReference type="NCBI Taxonomy" id="2771493"/>
    <lineage>
        <taxon>Bacteria</taxon>
        <taxon>Bacillati</taxon>
        <taxon>Bacillota</taxon>
        <taxon>Bacilli</taxon>
        <taxon>Lactobacillales</taxon>
        <taxon>Enterococcaceae</taxon>
        <taxon>Enterococcus</taxon>
    </lineage>
</organism>
<dbReference type="InterPro" id="IPR050624">
    <property type="entry name" value="HTH-type_Tx_Regulator"/>
</dbReference>
<dbReference type="EMBL" id="JADAKE010000008">
    <property type="protein sequence ID" value="MBF8807528.1"/>
    <property type="molecule type" value="Genomic_DNA"/>
</dbReference>
<name>A0A931FBE9_9ENTE</name>
<evidence type="ECO:0000313" key="5">
    <source>
        <dbReference type="Proteomes" id="UP000637757"/>
    </source>
</evidence>
<dbReference type="InterPro" id="IPR009057">
    <property type="entry name" value="Homeodomain-like_sf"/>
</dbReference>
<dbReference type="AlphaFoldDB" id="A0A931FBE9"/>
<evidence type="ECO:0000256" key="2">
    <source>
        <dbReference type="PROSITE-ProRule" id="PRU00335"/>
    </source>
</evidence>
<keyword evidence="5" id="KW-1185">Reference proteome</keyword>
<proteinExistence type="predicted"/>
<reference evidence="4" key="1">
    <citation type="submission" date="2020-09" db="EMBL/GenBank/DDBJ databases">
        <title>Genomic insights into the novelty and pathogenicity of a unique biofilm-forming Enterococcus sp. bacteria (Enterococcus lacertideformus) identified in reptiles.</title>
        <authorList>
            <person name="Agius J.E."/>
            <person name="Phalen D.N."/>
            <person name="Rose K."/>
            <person name="Eden J.-S."/>
        </authorList>
    </citation>
    <scope>NUCLEOTIDE SEQUENCE</scope>
    <source>
        <strain evidence="4">PHRS 0518</strain>
    </source>
</reference>
<protein>
    <submittedName>
        <fullName evidence="4">TetR family transcriptional regulator</fullName>
    </submittedName>
</protein>
<feature type="DNA-binding region" description="H-T-H motif" evidence="2">
    <location>
        <begin position="34"/>
        <end position="53"/>
    </location>
</feature>
<dbReference type="PANTHER" id="PTHR43479:SF11">
    <property type="entry name" value="ACREF_ENVCD OPERON REPRESSOR-RELATED"/>
    <property type="match status" value="1"/>
</dbReference>
<dbReference type="Gene3D" id="1.10.357.10">
    <property type="entry name" value="Tetracycline Repressor, domain 2"/>
    <property type="match status" value="1"/>
</dbReference>
<gene>
    <name evidence="4" type="ORF">IC227_02965</name>
</gene>
<dbReference type="PROSITE" id="PS50977">
    <property type="entry name" value="HTH_TETR_2"/>
    <property type="match status" value="1"/>
</dbReference>
<dbReference type="Pfam" id="PF17924">
    <property type="entry name" value="TetR_C_19"/>
    <property type="match status" value="1"/>
</dbReference>
<dbReference type="Proteomes" id="UP000637757">
    <property type="component" value="Unassembled WGS sequence"/>
</dbReference>
<dbReference type="GO" id="GO:0003677">
    <property type="term" value="F:DNA binding"/>
    <property type="evidence" value="ECO:0007669"/>
    <property type="project" value="UniProtKB-UniRule"/>
</dbReference>